<dbReference type="SMART" id="SM00530">
    <property type="entry name" value="HTH_XRE"/>
    <property type="match status" value="1"/>
</dbReference>
<dbReference type="Gene3D" id="3.60.40.10">
    <property type="entry name" value="PPM-type phosphatase domain"/>
    <property type="match status" value="1"/>
</dbReference>
<organism evidence="3 4">
    <name type="scientific">Actinomadura livida</name>
    <dbReference type="NCBI Taxonomy" id="79909"/>
    <lineage>
        <taxon>Bacteria</taxon>
        <taxon>Bacillati</taxon>
        <taxon>Actinomycetota</taxon>
        <taxon>Actinomycetes</taxon>
        <taxon>Streptosporangiales</taxon>
        <taxon>Thermomonosporaceae</taxon>
        <taxon>Actinomadura</taxon>
    </lineage>
</organism>
<evidence type="ECO:0000256" key="1">
    <source>
        <dbReference type="ARBA" id="ARBA00022801"/>
    </source>
</evidence>
<evidence type="ECO:0000313" key="3">
    <source>
        <dbReference type="EMBL" id="MBB4774733.1"/>
    </source>
</evidence>
<dbReference type="InterPro" id="IPR052016">
    <property type="entry name" value="Bact_Sigma-Reg"/>
</dbReference>
<dbReference type="Pfam" id="PF13560">
    <property type="entry name" value="HTH_31"/>
    <property type="match status" value="1"/>
</dbReference>
<dbReference type="PANTHER" id="PTHR43156">
    <property type="entry name" value="STAGE II SPORULATION PROTEIN E-RELATED"/>
    <property type="match status" value="1"/>
</dbReference>
<accession>A0A7W7ICU6</accession>
<proteinExistence type="predicted"/>
<reference evidence="3 4" key="1">
    <citation type="submission" date="2020-08" db="EMBL/GenBank/DDBJ databases">
        <title>Sequencing the genomes of 1000 actinobacteria strains.</title>
        <authorList>
            <person name="Klenk H.-P."/>
        </authorList>
    </citation>
    <scope>NUCLEOTIDE SEQUENCE [LARGE SCALE GENOMIC DNA]</scope>
    <source>
        <strain evidence="3 4">DSM 44772</strain>
    </source>
</reference>
<dbReference type="InterPro" id="IPR043917">
    <property type="entry name" value="DUF5753"/>
</dbReference>
<dbReference type="EMBL" id="JACHMV010000001">
    <property type="protein sequence ID" value="MBB4774733.1"/>
    <property type="molecule type" value="Genomic_DNA"/>
</dbReference>
<dbReference type="Proteomes" id="UP000549343">
    <property type="component" value="Unassembled WGS sequence"/>
</dbReference>
<sequence>MTADRPGSSSTVLRIILGAQLRRLREASGLSRHEAGDRIRSSESKISRMELGRVGFKERDVADLLTLYGVADQGERDTILEQVRQANTAGWWHRYHDVLPNWFQTYVGLEEATSLIRTYEIQFVPGLLQTPDYARAVIRLGNPDASAAEIEHRVELRLRRQERLSGPDAPRLWAVIDETALRRPLGGAETMRGQLEHLIAMCARPNTTIQVMPFRFGGHVAEGGAFTILRFPEPELPDVVYLENLTGALYLDKAEETESYLQTIERLCVDSATPESTPEVLLDLLRKEYQAPTATTASAQRGGTVRTRSRLVPAATQVRGDFHAVLPTPFGTRILIGDVLGTGGSAHQTAAAALGNFRQLAPNEPNLPGLAERMHSVLAPMLTDDEFVTALLLTFREDYAEMVCCGNPPPLLLGEGRVSPIEALPAYPPLTLLDLGGHWCETTTVPLRQGDRLLLHTYGPMQVRDERGHAYPLAERAAALSADDPASTLENVQADLLDHVVDGLSLPMTLLLANLERPTTQPVTDKAAVHWTAQAND</sequence>
<dbReference type="Gene3D" id="1.10.260.40">
    <property type="entry name" value="lambda repressor-like DNA-binding domains"/>
    <property type="match status" value="1"/>
</dbReference>
<dbReference type="GO" id="GO:0003677">
    <property type="term" value="F:DNA binding"/>
    <property type="evidence" value="ECO:0007669"/>
    <property type="project" value="InterPro"/>
</dbReference>
<dbReference type="PANTHER" id="PTHR43156:SF2">
    <property type="entry name" value="STAGE II SPORULATION PROTEIN E"/>
    <property type="match status" value="1"/>
</dbReference>
<feature type="domain" description="HTH cro/C1-type" evidence="2">
    <location>
        <begin position="21"/>
        <end position="76"/>
    </location>
</feature>
<dbReference type="CDD" id="cd00093">
    <property type="entry name" value="HTH_XRE"/>
    <property type="match status" value="1"/>
</dbReference>
<dbReference type="InterPro" id="IPR001387">
    <property type="entry name" value="Cro/C1-type_HTH"/>
</dbReference>
<dbReference type="PROSITE" id="PS50943">
    <property type="entry name" value="HTH_CROC1"/>
    <property type="match status" value="1"/>
</dbReference>
<dbReference type="AlphaFoldDB" id="A0A7W7ICU6"/>
<dbReference type="InterPro" id="IPR010982">
    <property type="entry name" value="Lambda_DNA-bd_dom_sf"/>
</dbReference>
<keyword evidence="1" id="KW-0378">Hydrolase</keyword>
<dbReference type="InterPro" id="IPR001932">
    <property type="entry name" value="PPM-type_phosphatase-like_dom"/>
</dbReference>
<gene>
    <name evidence="3" type="ORF">F4557_003151</name>
</gene>
<dbReference type="InterPro" id="IPR036457">
    <property type="entry name" value="PPM-type-like_dom_sf"/>
</dbReference>
<dbReference type="GO" id="GO:0016791">
    <property type="term" value="F:phosphatase activity"/>
    <property type="evidence" value="ECO:0007669"/>
    <property type="project" value="TreeGrafter"/>
</dbReference>
<dbReference type="SMART" id="SM00331">
    <property type="entry name" value="PP2C_SIG"/>
    <property type="match status" value="1"/>
</dbReference>
<evidence type="ECO:0000313" key="4">
    <source>
        <dbReference type="Proteomes" id="UP000549343"/>
    </source>
</evidence>
<comment type="caution">
    <text evidence="3">The sequence shown here is derived from an EMBL/GenBank/DDBJ whole genome shotgun (WGS) entry which is preliminary data.</text>
</comment>
<name>A0A7W7ICU6_9ACTN</name>
<dbReference type="Pfam" id="PF19054">
    <property type="entry name" value="DUF5753"/>
    <property type="match status" value="1"/>
</dbReference>
<dbReference type="Pfam" id="PF07228">
    <property type="entry name" value="SpoIIE"/>
    <property type="match status" value="1"/>
</dbReference>
<dbReference type="SUPFAM" id="SSF47413">
    <property type="entry name" value="lambda repressor-like DNA-binding domains"/>
    <property type="match status" value="1"/>
</dbReference>
<evidence type="ECO:0000259" key="2">
    <source>
        <dbReference type="PROSITE" id="PS50943"/>
    </source>
</evidence>
<protein>
    <submittedName>
        <fullName evidence="3">Transcriptional regulator with XRE-family HTH domain</fullName>
    </submittedName>
</protein>